<dbReference type="SMART" id="SM00220">
    <property type="entry name" value="S_TKc"/>
    <property type="match status" value="1"/>
</dbReference>
<proteinExistence type="inferred from homology"/>
<dbReference type="InterPro" id="IPR011009">
    <property type="entry name" value="Kinase-like_dom_sf"/>
</dbReference>
<reference evidence="8 9" key="1">
    <citation type="submission" date="2020-02" db="EMBL/GenBank/DDBJ databases">
        <title>A chromosome-scale genome assembly of the black bullhead catfish (Ameiurus melas).</title>
        <authorList>
            <person name="Wen M."/>
            <person name="Zham M."/>
            <person name="Cabau C."/>
            <person name="Klopp C."/>
            <person name="Donnadieu C."/>
            <person name="Roques C."/>
            <person name="Bouchez O."/>
            <person name="Lampietro C."/>
            <person name="Jouanno E."/>
            <person name="Herpin A."/>
            <person name="Louis A."/>
            <person name="Berthelot C."/>
            <person name="Parey E."/>
            <person name="Roest-Crollius H."/>
            <person name="Braasch I."/>
            <person name="Postlethwait J."/>
            <person name="Robinson-Rechavi M."/>
            <person name="Echchiki A."/>
            <person name="Begum T."/>
            <person name="Montfort J."/>
            <person name="Schartl M."/>
            <person name="Bobe J."/>
            <person name="Guiguen Y."/>
        </authorList>
    </citation>
    <scope>NUCLEOTIDE SEQUENCE [LARGE SCALE GENOMIC DNA]</scope>
    <source>
        <strain evidence="8">M_S1</strain>
        <tissue evidence="8">Blood</tissue>
    </source>
</reference>
<evidence type="ECO:0000256" key="2">
    <source>
        <dbReference type="ARBA" id="ARBA00022741"/>
    </source>
</evidence>
<protein>
    <recommendedName>
        <fullName evidence="7">Protein kinase domain-containing protein</fullName>
    </recommendedName>
</protein>
<evidence type="ECO:0000256" key="6">
    <source>
        <dbReference type="SAM" id="MobiDB-lite"/>
    </source>
</evidence>
<accession>A0A7J5ZLT7</accession>
<keyword evidence="1 5" id="KW-0418">Kinase</keyword>
<dbReference type="InterPro" id="IPR008271">
    <property type="entry name" value="Ser/Thr_kinase_AS"/>
</dbReference>
<dbReference type="PANTHER" id="PTHR44329:SF297">
    <property type="entry name" value="RECEPTOR-INTERACTING SERINE_THREONINE-PROTEIN KINASE 3"/>
    <property type="match status" value="1"/>
</dbReference>
<evidence type="ECO:0000313" key="8">
    <source>
        <dbReference type="EMBL" id="KAF4071456.1"/>
    </source>
</evidence>
<feature type="region of interest" description="Disordered" evidence="6">
    <location>
        <begin position="435"/>
        <end position="458"/>
    </location>
</feature>
<dbReference type="InterPro" id="IPR000719">
    <property type="entry name" value="Prot_kinase_dom"/>
</dbReference>
<evidence type="ECO:0000256" key="1">
    <source>
        <dbReference type="ARBA" id="ARBA00022527"/>
    </source>
</evidence>
<feature type="binding site" evidence="4">
    <location>
        <position position="61"/>
    </location>
    <ligand>
        <name>ATP</name>
        <dbReference type="ChEBI" id="CHEBI:30616"/>
    </ligand>
</feature>
<evidence type="ECO:0000256" key="4">
    <source>
        <dbReference type="PROSITE-ProRule" id="PRU10141"/>
    </source>
</evidence>
<comment type="caution">
    <text evidence="8">The sequence shown here is derived from an EMBL/GenBank/DDBJ whole genome shotgun (WGS) entry which is preliminary data.</text>
</comment>
<dbReference type="Gene3D" id="1.10.510.10">
    <property type="entry name" value="Transferase(Phosphotransferase) domain 1"/>
    <property type="match status" value="1"/>
</dbReference>
<keyword evidence="9" id="KW-1185">Reference proteome</keyword>
<dbReference type="Proteomes" id="UP000593565">
    <property type="component" value="Unassembled WGS sequence"/>
</dbReference>
<gene>
    <name evidence="8" type="ORF">AMELA_G00273450</name>
</gene>
<dbReference type="PROSITE" id="PS00107">
    <property type="entry name" value="PROTEIN_KINASE_ATP"/>
    <property type="match status" value="1"/>
</dbReference>
<comment type="similarity">
    <text evidence="5">Belongs to the protein kinase superfamily.</text>
</comment>
<dbReference type="SUPFAM" id="SSF56112">
    <property type="entry name" value="Protein kinase-like (PK-like)"/>
    <property type="match status" value="1"/>
</dbReference>
<keyword evidence="1 5" id="KW-0808">Transferase</keyword>
<dbReference type="PANTHER" id="PTHR44329">
    <property type="entry name" value="SERINE/THREONINE-PROTEIN KINASE TNNI3K-RELATED"/>
    <property type="match status" value="1"/>
</dbReference>
<dbReference type="InterPro" id="IPR001245">
    <property type="entry name" value="Ser-Thr/Tyr_kinase_cat_dom"/>
</dbReference>
<keyword evidence="1 5" id="KW-0723">Serine/threonine-protein kinase</keyword>
<evidence type="ECO:0000259" key="7">
    <source>
        <dbReference type="PROSITE" id="PS50011"/>
    </source>
</evidence>
<keyword evidence="3 4" id="KW-0067">ATP-binding</keyword>
<dbReference type="InterPro" id="IPR017441">
    <property type="entry name" value="Protein_kinase_ATP_BS"/>
</dbReference>
<feature type="domain" description="Protein kinase" evidence="7">
    <location>
        <begin position="32"/>
        <end position="320"/>
    </location>
</feature>
<dbReference type="Pfam" id="PF07714">
    <property type="entry name" value="PK_Tyr_Ser-Thr"/>
    <property type="match status" value="1"/>
</dbReference>
<dbReference type="Pfam" id="PF12721">
    <property type="entry name" value="RHIM"/>
    <property type="match status" value="1"/>
</dbReference>
<dbReference type="PROSITE" id="PS50011">
    <property type="entry name" value="PROTEIN_KINASE_DOM"/>
    <property type="match status" value="1"/>
</dbReference>
<sequence length="458" mass="50893">MKVFKIKSHQPDVGYMDLLSCPIPPVVYDDCLESWEQIGAGGFGQIHRAKHKKWGMDVAIKILHDNDGSGSYLLREADLMRHGGNPNVLRILGVYKSQAQGDRSAIQMGLVMEYMERGSLADLQLALNGSPPWPLTFRIINQIALGMNFLHQLDPPLLHLDLKPNNVLLDDSLNAKLTDFGLSKIAKSTSKVFEEEDEAVAGTTSFMPPEAFQSSQYVPTFSSDVYSYGILLWSVITGKQPYMIKISSLVRFRVREGDRPDLTSLDSSQADGLGDLIELMKRCWDSKPKIRPSFMDCIEVTKNVYELHKQHVPDAVHSVLKQLDNKDKNSSSFASYCAHPQTENGLKEHTDPHVKTHIPTQEMGPIPTARGAGTFAHSPSPNLPGMYCKPAASSPPMNCRPLNTLRQNSVPSTARITLSNVTAVQFGNNNYMNVNIKGTRPRQRYPTAPPGTRQPSKR</sequence>
<dbReference type="GO" id="GO:0005524">
    <property type="term" value="F:ATP binding"/>
    <property type="evidence" value="ECO:0007669"/>
    <property type="project" value="UniProtKB-UniRule"/>
</dbReference>
<keyword evidence="2 4" id="KW-0547">Nucleotide-binding</keyword>
<dbReference type="InterPro" id="IPR025735">
    <property type="entry name" value="RHIM"/>
</dbReference>
<dbReference type="EMBL" id="JAAGNN010000027">
    <property type="protein sequence ID" value="KAF4071456.1"/>
    <property type="molecule type" value="Genomic_DNA"/>
</dbReference>
<dbReference type="PROSITE" id="PS00108">
    <property type="entry name" value="PROTEIN_KINASE_ST"/>
    <property type="match status" value="1"/>
</dbReference>
<dbReference type="AlphaFoldDB" id="A0A7J5ZLT7"/>
<evidence type="ECO:0000256" key="3">
    <source>
        <dbReference type="ARBA" id="ARBA00022840"/>
    </source>
</evidence>
<evidence type="ECO:0000313" key="9">
    <source>
        <dbReference type="Proteomes" id="UP000593565"/>
    </source>
</evidence>
<organism evidence="8 9">
    <name type="scientific">Ameiurus melas</name>
    <name type="common">Black bullhead</name>
    <name type="synonym">Silurus melas</name>
    <dbReference type="NCBI Taxonomy" id="219545"/>
    <lineage>
        <taxon>Eukaryota</taxon>
        <taxon>Metazoa</taxon>
        <taxon>Chordata</taxon>
        <taxon>Craniata</taxon>
        <taxon>Vertebrata</taxon>
        <taxon>Euteleostomi</taxon>
        <taxon>Actinopterygii</taxon>
        <taxon>Neopterygii</taxon>
        <taxon>Teleostei</taxon>
        <taxon>Ostariophysi</taxon>
        <taxon>Siluriformes</taxon>
        <taxon>Ictaluridae</taxon>
        <taxon>Ameiurus</taxon>
    </lineage>
</organism>
<dbReference type="GO" id="GO:0004706">
    <property type="term" value="F:JUN kinase kinase kinase activity"/>
    <property type="evidence" value="ECO:0007669"/>
    <property type="project" value="TreeGrafter"/>
</dbReference>
<name>A0A7J5ZLT7_AMEME</name>
<evidence type="ECO:0000256" key="5">
    <source>
        <dbReference type="RuleBase" id="RU000304"/>
    </source>
</evidence>
<dbReference type="InterPro" id="IPR051681">
    <property type="entry name" value="Ser/Thr_Kinases-Pseudokinases"/>
</dbReference>